<dbReference type="PANTHER" id="PTHR47939:SF8">
    <property type="entry name" value="PENTACOTRIPEPTIDE-REPEAT REGION OF PRORP DOMAIN-CONTAINING PROTEIN"/>
    <property type="match status" value="1"/>
</dbReference>
<accession>A0A9E7FMK2</accession>
<evidence type="ECO:0000313" key="5">
    <source>
        <dbReference type="Proteomes" id="UP001055439"/>
    </source>
</evidence>
<evidence type="ECO:0000256" key="3">
    <source>
        <dbReference type="PROSITE-ProRule" id="PRU00708"/>
    </source>
</evidence>
<keyword evidence="5" id="KW-1185">Reference proteome</keyword>
<feature type="repeat" description="PPR" evidence="3">
    <location>
        <begin position="310"/>
        <end position="344"/>
    </location>
</feature>
<dbReference type="EMBL" id="CP097506">
    <property type="protein sequence ID" value="URD98570.1"/>
    <property type="molecule type" value="Genomic_DNA"/>
</dbReference>
<organism evidence="4 5">
    <name type="scientific">Musa troglodytarum</name>
    <name type="common">fe'i banana</name>
    <dbReference type="NCBI Taxonomy" id="320322"/>
    <lineage>
        <taxon>Eukaryota</taxon>
        <taxon>Viridiplantae</taxon>
        <taxon>Streptophyta</taxon>
        <taxon>Embryophyta</taxon>
        <taxon>Tracheophyta</taxon>
        <taxon>Spermatophyta</taxon>
        <taxon>Magnoliopsida</taxon>
        <taxon>Liliopsida</taxon>
        <taxon>Zingiberales</taxon>
        <taxon>Musaceae</taxon>
        <taxon>Musa</taxon>
    </lineage>
</organism>
<dbReference type="PANTHER" id="PTHR47939">
    <property type="entry name" value="MEMBRANE-ASSOCIATED SALT-INDUCIBLE PROTEIN-LIKE"/>
    <property type="match status" value="1"/>
</dbReference>
<dbReference type="Gene3D" id="1.25.40.10">
    <property type="entry name" value="Tetratricopeptide repeat domain"/>
    <property type="match status" value="1"/>
</dbReference>
<evidence type="ECO:0000256" key="2">
    <source>
        <dbReference type="ARBA" id="ARBA00022737"/>
    </source>
</evidence>
<reference evidence="4" key="1">
    <citation type="submission" date="2022-05" db="EMBL/GenBank/DDBJ databases">
        <title>The Musa troglodytarum L. genome provides insights into the mechanism of non-climacteric behaviour and enrichment of carotenoids.</title>
        <authorList>
            <person name="Wang J."/>
        </authorList>
    </citation>
    <scope>NUCLEOTIDE SEQUENCE</scope>
    <source>
        <tissue evidence="4">Leaf</tissue>
    </source>
</reference>
<dbReference type="InterPro" id="IPR011990">
    <property type="entry name" value="TPR-like_helical_dom_sf"/>
</dbReference>
<feature type="repeat" description="PPR" evidence="3">
    <location>
        <begin position="208"/>
        <end position="242"/>
    </location>
</feature>
<dbReference type="OrthoDB" id="1911783at2759"/>
<keyword evidence="2" id="KW-0677">Repeat</keyword>
<dbReference type="Proteomes" id="UP001055439">
    <property type="component" value="Chromosome 4"/>
</dbReference>
<name>A0A9E7FMK2_9LILI</name>
<dbReference type="Pfam" id="PF01535">
    <property type="entry name" value="PPR"/>
    <property type="match status" value="2"/>
</dbReference>
<evidence type="ECO:0000256" key="1">
    <source>
        <dbReference type="ARBA" id="ARBA00007626"/>
    </source>
</evidence>
<protein>
    <submittedName>
        <fullName evidence="4">Pentatricopeptide repeat-containing protein</fullName>
    </submittedName>
</protein>
<proteinExistence type="inferred from homology"/>
<dbReference type="NCBIfam" id="TIGR00756">
    <property type="entry name" value="PPR"/>
    <property type="match status" value="2"/>
</dbReference>
<gene>
    <name evidence="4" type="ORF">MUK42_32093</name>
</gene>
<dbReference type="InterPro" id="IPR050667">
    <property type="entry name" value="PPR-containing_protein"/>
</dbReference>
<dbReference type="PROSITE" id="PS51375">
    <property type="entry name" value="PPR"/>
    <property type="match status" value="2"/>
</dbReference>
<evidence type="ECO:0000313" key="4">
    <source>
        <dbReference type="EMBL" id="URD98570.1"/>
    </source>
</evidence>
<comment type="similarity">
    <text evidence="1">Belongs to the PPR family. P subfamily.</text>
</comment>
<dbReference type="InterPro" id="IPR002885">
    <property type="entry name" value="PPR_rpt"/>
</dbReference>
<dbReference type="AlphaFoldDB" id="A0A9E7FMK2"/>
<sequence>MEQHELQEYRAKSINLVAVLTRLVRTPSGRPNCRMAHANLAGLLRHLQRRRFCGGSFPHLIETPPKCSIRAAIESRDHRDIPHLLLASSSNPNPNPFSYLSLLPPTLAAATVADLLHSFAALRPRSLPYPAYAALLSFTLPNPIPSPAPSAVLFPAALAVLQSALRSGRPPPRETRHSLPLNWLALRRRCSVLAIISSMRPLGFRPTDLNTLNYLISSLCAAGETDEAAAVLGGMPTAGIDPDSGSYCEVIEAIDGDAAEELLVEMVVGRGMLPRQGTVARVAAAMRAQGDARRGAELLRLLERAGCAVGFEAYEVVAEGCLKNGEVVAAARVLAEMVGRGFVPSIGVRLGVVEALAAIGQGELAVDVRRRLAVIRS</sequence>